<name>A0A9W8N9R5_9PEZI</name>
<feature type="compositionally biased region" description="Basic and acidic residues" evidence="1">
    <location>
        <begin position="793"/>
        <end position="808"/>
    </location>
</feature>
<dbReference type="AlphaFoldDB" id="A0A9W8N9R5"/>
<feature type="compositionally biased region" description="Basic and acidic residues" evidence="1">
    <location>
        <begin position="653"/>
        <end position="675"/>
    </location>
</feature>
<reference evidence="2" key="1">
    <citation type="submission" date="2022-07" db="EMBL/GenBank/DDBJ databases">
        <title>Genome Sequence of Xylaria arbuscula.</title>
        <authorList>
            <person name="Buettner E."/>
        </authorList>
    </citation>
    <scope>NUCLEOTIDE SEQUENCE</scope>
    <source>
        <strain evidence="2">VT107</strain>
    </source>
</reference>
<feature type="region of interest" description="Disordered" evidence="1">
    <location>
        <begin position="404"/>
        <end position="496"/>
    </location>
</feature>
<evidence type="ECO:0000313" key="3">
    <source>
        <dbReference type="Proteomes" id="UP001148614"/>
    </source>
</evidence>
<accession>A0A9W8N9R5</accession>
<sequence>MRLGPRQVPAYDPNYLHPPGRFVHSRRKRRGHGANVPSHVCLKATGRRPPGLPITLNTLVAADAAKDDYMMTKIFSSLNLPTIAKLRQTNKQIKASFDRVEGTLAQFFGINLIGDENPAGIGLAFLAAMASQTRGCNDQQLVRDVIQLFSNRESWRRQLFSMDILGDVLVIDTAASIFVQNYWKTSCFPLDSSEQMELSELNRQKRYCCILEAAYNIFRAPLGKSPTCLFPRGTFLGQAFRNRKVEAPTMALVEHSLSSRLHFVKSLIDNTGEDHIAEQIFILTGYYAKNPAEYLSLWEPENDDEVARPPARFIKDELAPFAFELDWLHDFCLEHAQFFFPPNLLYRKTRTKWWLWVLEVGDYHRIERVCYGKPYWKFSPIRSDGGPGARVATETKWLIRPVDERYANDSGSDSPEGSVDDDSIVNKGPTIIISPPEDETEPQNQGTSEPKSGARPDDEASRKSTLGVPTIVISGPESVPESQAKEEPRIAVQHCEDVKSDKGGALKMTQVFELPYSLVQAAKVQLPSSSVESESGASHYNNGESGGGSTSFATQAEFEGDAKPDSDDDDDESEGGAKIHDELEPGGERGLDDTDDSEGGAPLHDTVESKGKGRLYEKVEPSGGVMPEDKVESESETKVDDTDDSKGGAILHDIVESESKVRPGDVESKGEVRLDDTDDSEGGAPLYDTVESKGKGILHEKVEPSGEVRLDDKVESESETKVDDTGDDSEGGTKLYYTVESKGKARLYEGVESESEIRPEDTDDSEGGAKLHEEVELGGETKVDDTDDPDSEGGARLDDEVRPGSETRPDDEDDSDPEVGAIIHETVEPVSRAKSPLKKSPRMFFRTRMGVRNAVRNIGSPDRRPGRNVASFFWGGGDEADSDTVDDDDDDVD</sequence>
<feature type="compositionally biased region" description="Acidic residues" evidence="1">
    <location>
        <begin position="878"/>
        <end position="893"/>
    </location>
</feature>
<feature type="region of interest" description="Disordered" evidence="1">
    <location>
        <begin position="523"/>
        <end position="841"/>
    </location>
</feature>
<feature type="compositionally biased region" description="Basic and acidic residues" evidence="1">
    <location>
        <begin position="741"/>
        <end position="760"/>
    </location>
</feature>
<feature type="compositionally biased region" description="Low complexity" evidence="1">
    <location>
        <begin position="528"/>
        <end position="538"/>
    </location>
</feature>
<evidence type="ECO:0000313" key="2">
    <source>
        <dbReference type="EMBL" id="KAJ3564198.1"/>
    </source>
</evidence>
<dbReference type="EMBL" id="JANPWZ010001649">
    <property type="protein sequence ID" value="KAJ3564198.1"/>
    <property type="molecule type" value="Genomic_DNA"/>
</dbReference>
<proteinExistence type="predicted"/>
<protein>
    <submittedName>
        <fullName evidence="2">Uncharacterized protein</fullName>
    </submittedName>
</protein>
<feature type="compositionally biased region" description="Basic and acidic residues" evidence="1">
    <location>
        <begin position="605"/>
        <end position="620"/>
    </location>
</feature>
<feature type="compositionally biased region" description="Basic and acidic residues" evidence="1">
    <location>
        <begin position="767"/>
        <end position="784"/>
    </location>
</feature>
<feature type="compositionally biased region" description="Basic and acidic residues" evidence="1">
    <location>
        <begin position="690"/>
        <end position="724"/>
    </location>
</feature>
<feature type="compositionally biased region" description="Basic and acidic residues" evidence="1">
    <location>
        <begin position="575"/>
        <end position="592"/>
    </location>
</feature>
<dbReference type="Proteomes" id="UP001148614">
    <property type="component" value="Unassembled WGS sequence"/>
</dbReference>
<feature type="compositionally biased region" description="Basic and acidic residues" evidence="1">
    <location>
        <begin position="627"/>
        <end position="646"/>
    </location>
</feature>
<feature type="compositionally biased region" description="Basic and acidic residues" evidence="1">
    <location>
        <begin position="452"/>
        <end position="462"/>
    </location>
</feature>
<organism evidence="2 3">
    <name type="scientific">Xylaria arbuscula</name>
    <dbReference type="NCBI Taxonomy" id="114810"/>
    <lineage>
        <taxon>Eukaryota</taxon>
        <taxon>Fungi</taxon>
        <taxon>Dikarya</taxon>
        <taxon>Ascomycota</taxon>
        <taxon>Pezizomycotina</taxon>
        <taxon>Sordariomycetes</taxon>
        <taxon>Xylariomycetidae</taxon>
        <taxon>Xylariales</taxon>
        <taxon>Xylariaceae</taxon>
        <taxon>Xylaria</taxon>
    </lineage>
</organism>
<feature type="region of interest" description="Disordered" evidence="1">
    <location>
        <begin position="856"/>
        <end position="893"/>
    </location>
</feature>
<gene>
    <name evidence="2" type="ORF">NPX13_g7930</name>
</gene>
<evidence type="ECO:0000256" key="1">
    <source>
        <dbReference type="SAM" id="MobiDB-lite"/>
    </source>
</evidence>
<feature type="compositionally biased region" description="Basic and acidic residues" evidence="1">
    <location>
        <begin position="483"/>
        <end position="496"/>
    </location>
</feature>
<comment type="caution">
    <text evidence="2">The sequence shown here is derived from an EMBL/GenBank/DDBJ whole genome shotgun (WGS) entry which is preliminary data.</text>
</comment>
<keyword evidence="3" id="KW-1185">Reference proteome</keyword>